<feature type="signal peptide" evidence="1">
    <location>
        <begin position="1"/>
        <end position="24"/>
    </location>
</feature>
<feature type="chain" id="PRO_5026769122" evidence="1">
    <location>
        <begin position="25"/>
        <end position="180"/>
    </location>
</feature>
<evidence type="ECO:0000313" key="3">
    <source>
        <dbReference type="EMBL" id="NGO38041.1"/>
    </source>
</evidence>
<gene>
    <name evidence="3" type="ORF">G4L39_01335</name>
</gene>
<evidence type="ECO:0000313" key="4">
    <source>
        <dbReference type="Proteomes" id="UP000477311"/>
    </source>
</evidence>
<protein>
    <submittedName>
        <fullName evidence="3">VPDSG-CTERM sorting domain-containing protein</fullName>
    </submittedName>
</protein>
<sequence length="180" mass="18720">MKTMNLCLAAVAAALLAASATTQAVPIRLDTAPYIAPTTTVPGEPGNQGVGTIRSWLQALVDEYNAVNDPDLPAVQNGPAVDYTAPSGITTVVIPVAGYTYLTIHWGGKRSSDHSQAWYLGGDLTTLELVSPTGKGLSGYRLWNPVPVTRVPDGGSTLALLGIALLGVGAWARRAQNRVG</sequence>
<dbReference type="InterPro" id="IPR022288">
    <property type="entry name" value="VPDSG_CTERM"/>
</dbReference>
<keyword evidence="1" id="KW-0732">Signal</keyword>
<dbReference type="Proteomes" id="UP000477311">
    <property type="component" value="Unassembled WGS sequence"/>
</dbReference>
<comment type="caution">
    <text evidence="3">The sequence shown here is derived from an EMBL/GenBank/DDBJ whole genome shotgun (WGS) entry which is preliminary data.</text>
</comment>
<evidence type="ECO:0000259" key="2">
    <source>
        <dbReference type="Pfam" id="PF18205"/>
    </source>
</evidence>
<dbReference type="Pfam" id="PF18205">
    <property type="entry name" value="VPDSG-CTERM"/>
    <property type="match status" value="1"/>
</dbReference>
<accession>A0A6M1RRV1</accession>
<organism evidence="3 4">
    <name type="scientific">Limisphaera ngatamarikiensis</name>
    <dbReference type="NCBI Taxonomy" id="1324935"/>
    <lineage>
        <taxon>Bacteria</taxon>
        <taxon>Pseudomonadati</taxon>
        <taxon>Verrucomicrobiota</taxon>
        <taxon>Verrucomicrobiia</taxon>
        <taxon>Limisphaerales</taxon>
        <taxon>Limisphaeraceae</taxon>
        <taxon>Limisphaera</taxon>
    </lineage>
</organism>
<dbReference type="NCBIfam" id="TIGR03778">
    <property type="entry name" value="VPDSG_CTERM"/>
    <property type="match status" value="1"/>
</dbReference>
<dbReference type="EMBL" id="JAAKYA010000006">
    <property type="protein sequence ID" value="NGO38041.1"/>
    <property type="molecule type" value="Genomic_DNA"/>
</dbReference>
<name>A0A6M1RRV1_9BACT</name>
<keyword evidence="4" id="KW-1185">Reference proteome</keyword>
<evidence type="ECO:0000256" key="1">
    <source>
        <dbReference type="SAM" id="SignalP"/>
    </source>
</evidence>
<dbReference type="AlphaFoldDB" id="A0A6M1RRV1"/>
<feature type="domain" description="VPDSG-CTERM protein sorting" evidence="2">
    <location>
        <begin position="151"/>
        <end position="174"/>
    </location>
</feature>
<dbReference type="RefSeq" id="WP_165105325.1">
    <property type="nucleotide sequence ID" value="NZ_JAAKYA010000006.1"/>
</dbReference>
<proteinExistence type="predicted"/>
<reference evidence="3 4" key="1">
    <citation type="submission" date="2020-02" db="EMBL/GenBank/DDBJ databases">
        <title>Draft genome sequence of Limisphaera ngatamarikiensis NGM72.4T, a thermophilic Verrucomicrobia grouped in subdivision 3.</title>
        <authorList>
            <person name="Carere C.R."/>
            <person name="Steen J."/>
            <person name="Hugenholtz P."/>
            <person name="Stott M.B."/>
        </authorList>
    </citation>
    <scope>NUCLEOTIDE SEQUENCE [LARGE SCALE GENOMIC DNA]</scope>
    <source>
        <strain evidence="3 4">NGM72.4</strain>
    </source>
</reference>